<dbReference type="EMBL" id="JBBHLL010000136">
    <property type="protein sequence ID" value="KAK7813397.1"/>
    <property type="molecule type" value="Genomic_DNA"/>
</dbReference>
<feature type="region of interest" description="Disordered" evidence="1">
    <location>
        <begin position="51"/>
        <end position="73"/>
    </location>
</feature>
<organism evidence="2 3">
    <name type="scientific">Myodes glareolus</name>
    <name type="common">Bank vole</name>
    <name type="synonym">Clethrionomys glareolus</name>
    <dbReference type="NCBI Taxonomy" id="447135"/>
    <lineage>
        <taxon>Eukaryota</taxon>
        <taxon>Metazoa</taxon>
        <taxon>Chordata</taxon>
        <taxon>Craniata</taxon>
        <taxon>Vertebrata</taxon>
        <taxon>Euteleostomi</taxon>
        <taxon>Mammalia</taxon>
        <taxon>Eutheria</taxon>
        <taxon>Euarchontoglires</taxon>
        <taxon>Glires</taxon>
        <taxon>Rodentia</taxon>
        <taxon>Myomorpha</taxon>
        <taxon>Muroidea</taxon>
        <taxon>Cricetidae</taxon>
        <taxon>Arvicolinae</taxon>
        <taxon>Myodes</taxon>
    </lineage>
</organism>
<proteinExistence type="predicted"/>
<accession>A0AAW0IGK1</accession>
<dbReference type="AlphaFoldDB" id="A0AAW0IGK1"/>
<keyword evidence="3" id="KW-1185">Reference proteome</keyword>
<gene>
    <name evidence="2" type="ORF">U0070_007966</name>
</gene>
<name>A0AAW0IGK1_MYOGA</name>
<evidence type="ECO:0000313" key="2">
    <source>
        <dbReference type="EMBL" id="KAK7813397.1"/>
    </source>
</evidence>
<comment type="caution">
    <text evidence="2">The sequence shown here is derived from an EMBL/GenBank/DDBJ whole genome shotgun (WGS) entry which is preliminary data.</text>
</comment>
<evidence type="ECO:0000256" key="1">
    <source>
        <dbReference type="SAM" id="MobiDB-lite"/>
    </source>
</evidence>
<protein>
    <submittedName>
        <fullName evidence="2">Uncharacterized protein</fullName>
    </submittedName>
</protein>
<dbReference type="Proteomes" id="UP001488838">
    <property type="component" value="Unassembled WGS sequence"/>
</dbReference>
<sequence>MGGWWWETMDTHGEIPKRIPFPARGQARKLEFAGVQLKACRAKTALRGDINFQSRPEATEPRAAQFSRLQAPA</sequence>
<feature type="non-terminal residue" evidence="2">
    <location>
        <position position="73"/>
    </location>
</feature>
<reference evidence="2 3" key="1">
    <citation type="journal article" date="2023" name="bioRxiv">
        <title>Conserved and derived expression patterns and positive selection on dental genes reveal complex evolutionary context of ever-growing rodent molars.</title>
        <authorList>
            <person name="Calamari Z.T."/>
            <person name="Song A."/>
            <person name="Cohen E."/>
            <person name="Akter M."/>
            <person name="Roy R.D."/>
            <person name="Hallikas O."/>
            <person name="Christensen M.M."/>
            <person name="Li P."/>
            <person name="Marangoni P."/>
            <person name="Jernvall J."/>
            <person name="Klein O.D."/>
        </authorList>
    </citation>
    <scope>NUCLEOTIDE SEQUENCE [LARGE SCALE GENOMIC DNA]</scope>
    <source>
        <strain evidence="2">V071</strain>
    </source>
</reference>
<evidence type="ECO:0000313" key="3">
    <source>
        <dbReference type="Proteomes" id="UP001488838"/>
    </source>
</evidence>